<proteinExistence type="predicted"/>
<gene>
    <name evidence="3" type="primary">Faap20</name>
    <name evidence="3" type="ORF">FOF47_R18300</name>
</gene>
<feature type="region of interest" description="Disordered" evidence="1">
    <location>
        <begin position="1"/>
        <end position="100"/>
    </location>
</feature>
<dbReference type="GO" id="GO:0043240">
    <property type="term" value="C:Fanconi anaemia nuclear complex"/>
    <property type="evidence" value="ECO:0007669"/>
    <property type="project" value="TreeGrafter"/>
</dbReference>
<dbReference type="GO" id="GO:0043130">
    <property type="term" value="F:ubiquitin binding"/>
    <property type="evidence" value="ECO:0007669"/>
    <property type="project" value="InterPro"/>
</dbReference>
<accession>A0A6G1AYK6</accession>
<dbReference type="GO" id="GO:0070530">
    <property type="term" value="F:K63-linked polyubiquitin modification-dependent protein binding"/>
    <property type="evidence" value="ECO:0007669"/>
    <property type="project" value="TreeGrafter"/>
</dbReference>
<protein>
    <submittedName>
        <fullName evidence="3">FAP20 protein</fullName>
    </submittedName>
</protein>
<sequence>ESGQERERAASPEVFSVGPHTFPWTPFPPAPSGGGGPGCSYKLLLGARERPGSPARSPHRRLEPEPLGTPGAREQRQQQRREAAPTLRSCPMCQVDFGPG</sequence>
<evidence type="ECO:0000313" key="4">
    <source>
        <dbReference type="Proteomes" id="UP000475037"/>
    </source>
</evidence>
<dbReference type="PANTHER" id="PTHR37862:SF1">
    <property type="entry name" value="FANCONI ANEMIA CORE COMPLEX-ASSOCIATED PROTEIN 20"/>
    <property type="match status" value="1"/>
</dbReference>
<dbReference type="AlphaFoldDB" id="A0A6G1AYK6"/>
<dbReference type="Pfam" id="PF15751">
    <property type="entry name" value="FANCA_interact"/>
    <property type="match status" value="1"/>
</dbReference>
<dbReference type="PANTHER" id="PTHR37862">
    <property type="entry name" value="FANCONI ANEMIA CORE COMPLEX-ASSOCIATED PROTEIN 20"/>
    <property type="match status" value="1"/>
</dbReference>
<dbReference type="InterPro" id="IPR031491">
    <property type="entry name" value="FANCA_interact"/>
</dbReference>
<comment type="caution">
    <text evidence="3">The sequence shown here is derived from an EMBL/GenBank/DDBJ whole genome shotgun (WGS) entry which is preliminary data.</text>
</comment>
<keyword evidence="4" id="KW-1185">Reference proteome</keyword>
<dbReference type="EMBL" id="VOAJ01003106">
    <property type="protein sequence ID" value="KAF0880642.1"/>
    <property type="molecule type" value="Genomic_DNA"/>
</dbReference>
<dbReference type="Proteomes" id="UP000475037">
    <property type="component" value="Unassembled WGS sequence"/>
</dbReference>
<dbReference type="InterPro" id="IPR031490">
    <property type="entry name" value="UBZ2_FAAP20"/>
</dbReference>
<name>A0A6G1AYK6_CROCR</name>
<feature type="compositionally biased region" description="Basic and acidic residues" evidence="1">
    <location>
        <begin position="73"/>
        <end position="83"/>
    </location>
</feature>
<reference evidence="3 4" key="1">
    <citation type="submission" date="2019-11" db="EMBL/GenBank/DDBJ databases">
        <authorList>
            <person name="Yang C."/>
            <person name="Li F."/>
        </authorList>
    </citation>
    <scope>NUCLEOTIDE SEQUENCE [LARGE SCALE GENOMIC DNA]</scope>
    <source>
        <strain evidence="3">KB4526</strain>
        <tissue evidence="3">Muscle</tissue>
    </source>
</reference>
<evidence type="ECO:0000313" key="3">
    <source>
        <dbReference type="EMBL" id="KAF0880642.1"/>
    </source>
</evidence>
<dbReference type="InterPro" id="IPR052689">
    <property type="entry name" value="FA_core_complex_assoc"/>
</dbReference>
<feature type="compositionally biased region" description="Basic and acidic residues" evidence="1">
    <location>
        <begin position="1"/>
        <end position="10"/>
    </location>
</feature>
<feature type="non-terminal residue" evidence="3">
    <location>
        <position position="1"/>
    </location>
</feature>
<organism evidence="3 4">
    <name type="scientific">Crocuta crocuta</name>
    <name type="common">Spotted hyena</name>
    <dbReference type="NCBI Taxonomy" id="9678"/>
    <lineage>
        <taxon>Eukaryota</taxon>
        <taxon>Metazoa</taxon>
        <taxon>Chordata</taxon>
        <taxon>Craniata</taxon>
        <taxon>Vertebrata</taxon>
        <taxon>Euteleostomi</taxon>
        <taxon>Mammalia</taxon>
        <taxon>Eutheria</taxon>
        <taxon>Laurasiatheria</taxon>
        <taxon>Carnivora</taxon>
        <taxon>Feliformia</taxon>
        <taxon>Hyaenidae</taxon>
        <taxon>Crocuta</taxon>
    </lineage>
</organism>
<dbReference type="GO" id="GO:0006974">
    <property type="term" value="P:DNA damage response"/>
    <property type="evidence" value="ECO:0007669"/>
    <property type="project" value="TreeGrafter"/>
</dbReference>
<dbReference type="PROSITE" id="PS51906">
    <property type="entry name" value="ZF_UBZ2"/>
    <property type="match status" value="1"/>
</dbReference>
<feature type="domain" description="UBZ2-type" evidence="2">
    <location>
        <begin position="87"/>
        <end position="100"/>
    </location>
</feature>
<evidence type="ECO:0000256" key="1">
    <source>
        <dbReference type="SAM" id="MobiDB-lite"/>
    </source>
</evidence>
<evidence type="ECO:0000259" key="2">
    <source>
        <dbReference type="PROSITE" id="PS51906"/>
    </source>
</evidence>
<feature type="non-terminal residue" evidence="3">
    <location>
        <position position="100"/>
    </location>
</feature>